<dbReference type="GeneID" id="300577996"/>
<name>A0ABY2H096_9HYPO</name>
<proteinExistence type="predicted"/>
<evidence type="ECO:0000313" key="3">
    <source>
        <dbReference type="Proteomes" id="UP001642720"/>
    </source>
</evidence>
<sequence>MAESPHSEAKRRRTSTTETSKYPVVAGYRISTYAAPGTVLSMNEQKIIYHAWRSEYPHTHFATPDFSR</sequence>
<comment type="caution">
    <text evidence="2">The sequence shown here is derived from an EMBL/GenBank/DDBJ whole genome shotgun (WGS) entry which is preliminary data.</text>
</comment>
<gene>
    <name evidence="2" type="ORF">CCMA1212_006317</name>
</gene>
<dbReference type="RefSeq" id="XP_073557858.1">
    <property type="nucleotide sequence ID" value="XM_073703546.1"/>
</dbReference>
<reference evidence="2 3" key="1">
    <citation type="submission" date="2018-01" db="EMBL/GenBank/DDBJ databases">
        <title>Genome characterization of the sugarcane-associated fungus Trichoderma ghanense CCMA-1212 and their application in lignocelulose bioconversion.</title>
        <authorList>
            <person name="Steindorff A.S."/>
            <person name="Mendes T.D."/>
            <person name="Vilela E.S.D."/>
            <person name="Rodrigues D.S."/>
            <person name="Formighieri E.F."/>
            <person name="Melo I.S."/>
            <person name="Favaro L.C.L."/>
        </authorList>
    </citation>
    <scope>NUCLEOTIDE SEQUENCE [LARGE SCALE GENOMIC DNA]</scope>
    <source>
        <strain evidence="2 3">CCMA-1212</strain>
    </source>
</reference>
<accession>A0ABY2H096</accession>
<evidence type="ECO:0008006" key="4">
    <source>
        <dbReference type="Google" id="ProtNLM"/>
    </source>
</evidence>
<evidence type="ECO:0000313" key="2">
    <source>
        <dbReference type="EMBL" id="TFB01657.1"/>
    </source>
</evidence>
<feature type="region of interest" description="Disordered" evidence="1">
    <location>
        <begin position="1"/>
        <end position="20"/>
    </location>
</feature>
<dbReference type="Proteomes" id="UP001642720">
    <property type="component" value="Unassembled WGS sequence"/>
</dbReference>
<evidence type="ECO:0000256" key="1">
    <source>
        <dbReference type="SAM" id="MobiDB-lite"/>
    </source>
</evidence>
<keyword evidence="3" id="KW-1185">Reference proteome</keyword>
<protein>
    <recommendedName>
        <fullName evidence="4">DUF427 domain-containing protein</fullName>
    </recommendedName>
</protein>
<organism evidence="2 3">
    <name type="scientific">Trichoderma ghanense</name>
    <dbReference type="NCBI Taxonomy" id="65468"/>
    <lineage>
        <taxon>Eukaryota</taxon>
        <taxon>Fungi</taxon>
        <taxon>Dikarya</taxon>
        <taxon>Ascomycota</taxon>
        <taxon>Pezizomycotina</taxon>
        <taxon>Sordariomycetes</taxon>
        <taxon>Hypocreomycetidae</taxon>
        <taxon>Hypocreales</taxon>
        <taxon>Hypocreaceae</taxon>
        <taxon>Trichoderma</taxon>
    </lineage>
</organism>
<dbReference type="EMBL" id="PPTA01000008">
    <property type="protein sequence ID" value="TFB01657.1"/>
    <property type="molecule type" value="Genomic_DNA"/>
</dbReference>